<feature type="domain" description="Ketosynthase family 3 (KS3)" evidence="19">
    <location>
        <begin position="1"/>
        <end position="402"/>
    </location>
</feature>
<evidence type="ECO:0000256" key="4">
    <source>
        <dbReference type="ARBA" id="ARBA00011738"/>
    </source>
</evidence>
<comment type="catalytic activity">
    <reaction evidence="17">
        <text>a fatty acyl-[ACP] + malonyl-[ACP] + H(+) = a 3-oxoacyl-[ACP] + holo-[ACP] + CO2</text>
        <dbReference type="Rhea" id="RHEA:22836"/>
        <dbReference type="Rhea" id="RHEA-COMP:9623"/>
        <dbReference type="Rhea" id="RHEA-COMP:9685"/>
        <dbReference type="Rhea" id="RHEA-COMP:9916"/>
        <dbReference type="Rhea" id="RHEA-COMP:14125"/>
        <dbReference type="ChEBI" id="CHEBI:15378"/>
        <dbReference type="ChEBI" id="CHEBI:16526"/>
        <dbReference type="ChEBI" id="CHEBI:64479"/>
        <dbReference type="ChEBI" id="CHEBI:78449"/>
        <dbReference type="ChEBI" id="CHEBI:78776"/>
        <dbReference type="ChEBI" id="CHEBI:138651"/>
        <dbReference type="EC" id="2.3.1.41"/>
    </reaction>
    <physiologicalReaction direction="left-to-right" evidence="17">
        <dbReference type="Rhea" id="RHEA:22837"/>
    </physiologicalReaction>
</comment>
<dbReference type="Gene3D" id="3.40.47.10">
    <property type="match status" value="1"/>
</dbReference>
<dbReference type="Pfam" id="PF00109">
    <property type="entry name" value="ketoacyl-synt"/>
    <property type="match status" value="1"/>
</dbReference>
<dbReference type="InterPro" id="IPR014031">
    <property type="entry name" value="Ketoacyl_synth_C"/>
</dbReference>
<comment type="subcellular location">
    <subcellularLocation>
        <location evidence="1">Cytoplasm</location>
    </subcellularLocation>
</comment>
<evidence type="ECO:0000256" key="8">
    <source>
        <dbReference type="ARBA" id="ARBA00022679"/>
    </source>
</evidence>
<dbReference type="EMBL" id="OZ060371">
    <property type="protein sequence ID" value="CAL4042270.1"/>
    <property type="molecule type" value="Genomic_DNA"/>
</dbReference>
<dbReference type="InterPro" id="IPR020841">
    <property type="entry name" value="PKS_Beta-ketoAc_synthase_dom"/>
</dbReference>
<dbReference type="PROSITE" id="PS00606">
    <property type="entry name" value="KS3_1"/>
    <property type="match status" value="1"/>
</dbReference>
<dbReference type="AlphaFoldDB" id="A0AAT9IGS5"/>
<keyword evidence="10" id="KW-0443">Lipid metabolism</keyword>
<sequence length="404" mass="44625">MKRVVITGMGILSSIGNNEKNILNCLFNGISGITFSKEMKNHKIRSHVWGNIKLNDYSFIDKKKIKFMNIASIYSYLAMKKAISDSSLSKKIYQKNPEVGIIVGSGLGSPTHLNAIFNKKKKILIDPYTISRIQSSSLSSCLSTFFKIQGTSYSISSACTTSAHCIGHAFELIQSGKQKIIFAGGGEEITLESSLLFNSLRILSTKFNNFPKKASRPYDVNRDGFVISGGSGIIIVEELEHAIYRKAKIYAEIVGYGTTSDGSNMFLPSGKGSIKSMMLAMKNIQKLDIDYINTHGTSTKIGDLKELKSIRKIFHYKNNSPFISSTKSITGHSLGVSGVHEIIYSILMLKYNFIAPSINIEDLDPLAKNLNITKNTIEKKMNMIMSNTLGFGGTNVSLIIKKYK</sequence>
<evidence type="ECO:0000256" key="11">
    <source>
        <dbReference type="ARBA" id="ARBA00023160"/>
    </source>
</evidence>
<dbReference type="PROSITE" id="PS52004">
    <property type="entry name" value="KS3_2"/>
    <property type="match status" value="1"/>
</dbReference>
<evidence type="ECO:0000256" key="9">
    <source>
        <dbReference type="ARBA" id="ARBA00022832"/>
    </source>
</evidence>
<dbReference type="SUPFAM" id="SSF53901">
    <property type="entry name" value="Thiolase-like"/>
    <property type="match status" value="2"/>
</dbReference>
<name>A0AAT9IGS5_9GAMM</name>
<dbReference type="PANTHER" id="PTHR11712:SF306">
    <property type="entry name" value="3-OXOACYL-[ACYL-CARRIER-PROTEIN] SYNTHASE 1"/>
    <property type="match status" value="1"/>
</dbReference>
<accession>A0AAT9IGS5</accession>
<keyword evidence="7" id="KW-0444">Lipid biosynthesis</keyword>
<dbReference type="GO" id="GO:0006633">
    <property type="term" value="P:fatty acid biosynthetic process"/>
    <property type="evidence" value="ECO:0007669"/>
    <property type="project" value="UniProtKB-KW"/>
</dbReference>
<proteinExistence type="inferred from homology"/>
<reference evidence="20" key="1">
    <citation type="submission" date="2024-06" db="EMBL/GenBank/DDBJ databases">
        <authorList>
            <person name="Manzano-Marin A."/>
            <person name="Manzano-Marin A."/>
            <person name="Alejandro Manzano Marin A."/>
        </authorList>
    </citation>
    <scope>NUCLEOTIDE SEQUENCE</scope>
    <source>
        <strain evidence="20">Ancorni-2928</strain>
    </source>
</reference>
<dbReference type="PANTHER" id="PTHR11712">
    <property type="entry name" value="POLYKETIDE SYNTHASE-RELATED"/>
    <property type="match status" value="1"/>
</dbReference>
<dbReference type="GO" id="GO:0005829">
    <property type="term" value="C:cytosol"/>
    <property type="evidence" value="ECO:0007669"/>
    <property type="project" value="TreeGrafter"/>
</dbReference>
<evidence type="ECO:0000256" key="13">
    <source>
        <dbReference type="ARBA" id="ARBA00039450"/>
    </source>
</evidence>
<evidence type="ECO:0000256" key="10">
    <source>
        <dbReference type="ARBA" id="ARBA00023098"/>
    </source>
</evidence>
<evidence type="ECO:0000256" key="17">
    <source>
        <dbReference type="ARBA" id="ARBA00048506"/>
    </source>
</evidence>
<keyword evidence="6" id="KW-0963">Cytoplasm</keyword>
<evidence type="ECO:0000259" key="19">
    <source>
        <dbReference type="PROSITE" id="PS52004"/>
    </source>
</evidence>
<comment type="similarity">
    <text evidence="3 18">Belongs to the thiolase-like superfamily. Beta-ketoacyl-ACP synthases family.</text>
</comment>
<dbReference type="CDD" id="cd00834">
    <property type="entry name" value="KAS_I_II"/>
    <property type="match status" value="1"/>
</dbReference>
<dbReference type="GO" id="GO:0004315">
    <property type="term" value="F:3-oxoacyl-[acyl-carrier-protein] synthase activity"/>
    <property type="evidence" value="ECO:0007669"/>
    <property type="project" value="UniProtKB-EC"/>
</dbReference>
<comment type="subunit">
    <text evidence="4">Homodimer.</text>
</comment>
<evidence type="ECO:0000256" key="7">
    <source>
        <dbReference type="ARBA" id="ARBA00022516"/>
    </source>
</evidence>
<keyword evidence="12 20" id="KW-0012">Acyltransferase</keyword>
<dbReference type="SMART" id="SM00825">
    <property type="entry name" value="PKS_KS"/>
    <property type="match status" value="1"/>
</dbReference>
<evidence type="ECO:0000256" key="5">
    <source>
        <dbReference type="ARBA" id="ARBA00013191"/>
    </source>
</evidence>
<evidence type="ECO:0000256" key="3">
    <source>
        <dbReference type="ARBA" id="ARBA00008467"/>
    </source>
</evidence>
<evidence type="ECO:0000256" key="1">
    <source>
        <dbReference type="ARBA" id="ARBA00004496"/>
    </source>
</evidence>
<keyword evidence="9" id="KW-0276">Fatty acid metabolism</keyword>
<evidence type="ECO:0000256" key="14">
    <source>
        <dbReference type="ARBA" id="ARBA00041620"/>
    </source>
</evidence>
<evidence type="ECO:0000256" key="15">
    <source>
        <dbReference type="ARBA" id="ARBA00042143"/>
    </source>
</evidence>
<dbReference type="InterPro" id="IPR000794">
    <property type="entry name" value="Beta-ketoacyl_synthase"/>
</dbReference>
<evidence type="ECO:0000313" key="20">
    <source>
        <dbReference type="EMBL" id="CAL4042270.1"/>
    </source>
</evidence>
<evidence type="ECO:0000256" key="2">
    <source>
        <dbReference type="ARBA" id="ARBA00005194"/>
    </source>
</evidence>
<comment type="catalytic activity">
    <reaction evidence="16">
        <text>(3Z)-decenoyl-[ACP] + malonyl-[ACP] + H(+) = 3-oxo-(5Z)-dodecenoyl-[ACP] + holo-[ACP] + CO2</text>
        <dbReference type="Rhea" id="RHEA:54940"/>
        <dbReference type="Rhea" id="RHEA-COMP:9623"/>
        <dbReference type="Rhea" id="RHEA-COMP:9685"/>
        <dbReference type="Rhea" id="RHEA-COMP:9927"/>
        <dbReference type="Rhea" id="RHEA-COMP:14042"/>
        <dbReference type="ChEBI" id="CHEBI:15378"/>
        <dbReference type="ChEBI" id="CHEBI:16526"/>
        <dbReference type="ChEBI" id="CHEBI:64479"/>
        <dbReference type="ChEBI" id="CHEBI:78449"/>
        <dbReference type="ChEBI" id="CHEBI:78798"/>
        <dbReference type="ChEBI" id="CHEBI:138410"/>
    </reaction>
    <physiologicalReaction direction="left-to-right" evidence="16">
        <dbReference type="Rhea" id="RHEA:54941"/>
    </physiologicalReaction>
</comment>
<dbReference type="InterPro" id="IPR014030">
    <property type="entry name" value="Ketoacyl_synth_N"/>
</dbReference>
<evidence type="ECO:0000256" key="6">
    <source>
        <dbReference type="ARBA" id="ARBA00022490"/>
    </source>
</evidence>
<dbReference type="InterPro" id="IPR018201">
    <property type="entry name" value="Ketoacyl_synth_AS"/>
</dbReference>
<keyword evidence="11" id="KW-0275">Fatty acid biosynthesis</keyword>
<comment type="pathway">
    <text evidence="2">Lipid metabolism; fatty acid biosynthesis.</text>
</comment>
<organism evidence="20">
    <name type="scientific">Buchnera aphidicola</name>
    <name type="common">Anoecia corni</name>
    <dbReference type="NCBI Taxonomy" id="2994477"/>
    <lineage>
        <taxon>Bacteria</taxon>
        <taxon>Pseudomonadati</taxon>
        <taxon>Pseudomonadota</taxon>
        <taxon>Gammaproteobacteria</taxon>
        <taxon>Enterobacterales</taxon>
        <taxon>Erwiniaceae</taxon>
        <taxon>Buchnera</taxon>
    </lineage>
</organism>
<gene>
    <name evidence="20" type="primary">fabB</name>
    <name evidence="20" type="ORF">BUANCORI2928_076</name>
</gene>
<dbReference type="EC" id="2.3.1.41" evidence="5"/>
<evidence type="ECO:0000256" key="18">
    <source>
        <dbReference type="RuleBase" id="RU003694"/>
    </source>
</evidence>
<keyword evidence="8 18" id="KW-0808">Transferase</keyword>
<dbReference type="InterPro" id="IPR016039">
    <property type="entry name" value="Thiolase-like"/>
</dbReference>
<evidence type="ECO:0000256" key="12">
    <source>
        <dbReference type="ARBA" id="ARBA00023315"/>
    </source>
</evidence>
<dbReference type="Pfam" id="PF02801">
    <property type="entry name" value="Ketoacyl-synt_C"/>
    <property type="match status" value="1"/>
</dbReference>
<protein>
    <recommendedName>
        <fullName evidence="13">3-oxoacyl-[acyl-carrier-protein] synthase 1</fullName>
        <ecNumber evidence="5">2.3.1.41</ecNumber>
    </recommendedName>
    <alternativeName>
        <fullName evidence="14">3-oxoacyl-[acyl-carrier-protein] synthase I</fullName>
    </alternativeName>
    <alternativeName>
        <fullName evidence="15">Beta-ketoacyl-ACP synthase I</fullName>
    </alternativeName>
</protein>
<evidence type="ECO:0000256" key="16">
    <source>
        <dbReference type="ARBA" id="ARBA00048121"/>
    </source>
</evidence>